<reference evidence="1 2" key="1">
    <citation type="journal article" date="2014" name="Nature">
        <title>An environmental bacterial taxon with a large and distinct metabolic repertoire.</title>
        <authorList>
            <person name="Wilson M.C."/>
            <person name="Mori T."/>
            <person name="Ruckert C."/>
            <person name="Uria A.R."/>
            <person name="Helf M.J."/>
            <person name="Takada K."/>
            <person name="Gernert C."/>
            <person name="Steffens U.A."/>
            <person name="Heycke N."/>
            <person name="Schmitt S."/>
            <person name="Rinke C."/>
            <person name="Helfrich E.J."/>
            <person name="Brachmann A.O."/>
            <person name="Gurgui C."/>
            <person name="Wakimoto T."/>
            <person name="Kracht M."/>
            <person name="Crusemann M."/>
            <person name="Hentschel U."/>
            <person name="Abe I."/>
            <person name="Matsunaga S."/>
            <person name="Kalinowski J."/>
            <person name="Takeyama H."/>
            <person name="Piel J."/>
        </authorList>
    </citation>
    <scope>NUCLEOTIDE SEQUENCE [LARGE SCALE GENOMIC DNA]</scope>
    <source>
        <strain evidence="2">TSY1</strain>
    </source>
</reference>
<organism evidence="1 2">
    <name type="scientific">Entotheonella factor</name>
    <dbReference type="NCBI Taxonomy" id="1429438"/>
    <lineage>
        <taxon>Bacteria</taxon>
        <taxon>Pseudomonadati</taxon>
        <taxon>Nitrospinota/Tectimicrobiota group</taxon>
        <taxon>Candidatus Tectimicrobiota</taxon>
        <taxon>Candidatus Entotheonellia</taxon>
        <taxon>Candidatus Entotheonellales</taxon>
        <taxon>Candidatus Entotheonellaceae</taxon>
        <taxon>Candidatus Entotheonella</taxon>
    </lineage>
</organism>
<dbReference type="HOGENOM" id="CLU_1792941_0_0_7"/>
<comment type="caution">
    <text evidence="1">The sequence shown here is derived from an EMBL/GenBank/DDBJ whole genome shotgun (WGS) entry which is preliminary data.</text>
</comment>
<name>W4LN44_ENTF1</name>
<dbReference type="Proteomes" id="UP000019141">
    <property type="component" value="Unassembled WGS sequence"/>
</dbReference>
<evidence type="ECO:0000313" key="2">
    <source>
        <dbReference type="Proteomes" id="UP000019141"/>
    </source>
</evidence>
<evidence type="ECO:0000313" key="1">
    <source>
        <dbReference type="EMBL" id="ETW99523.1"/>
    </source>
</evidence>
<dbReference type="EMBL" id="AZHW01000439">
    <property type="protein sequence ID" value="ETW99523.1"/>
    <property type="molecule type" value="Genomic_DNA"/>
</dbReference>
<accession>W4LN44</accession>
<protein>
    <submittedName>
        <fullName evidence="1">Uncharacterized protein</fullName>
    </submittedName>
</protein>
<dbReference type="AlphaFoldDB" id="W4LN44"/>
<gene>
    <name evidence="1" type="ORF">ETSY1_14790</name>
</gene>
<sequence length="144" mass="17360">MWDQEPQFLAFFVSLYVLIELRWIRKEFLLRVRIAPLLRALDRQAREMSIALNDFEDSQQNLRIIFAQCESTLHNLFPKLNGSEKKMVKELVKILKGYRRPSWWINRQELSRNHAWRIYVDLQVVIESVKYLQEDMKSGRSYGN</sequence>
<proteinExistence type="predicted"/>
<keyword evidence="2" id="KW-1185">Reference proteome</keyword>